<dbReference type="RefSeq" id="WP_115569391.1">
    <property type="nucleotide sequence ID" value="NZ_NXLV01000005.1"/>
</dbReference>
<dbReference type="OrthoDB" id="9774819at2"/>
<dbReference type="Pfam" id="PF22518">
    <property type="entry name" value="DUF6997"/>
    <property type="match status" value="1"/>
</dbReference>
<dbReference type="Pfam" id="PF22515">
    <property type="entry name" value="DUF6996"/>
    <property type="match status" value="1"/>
</dbReference>
<evidence type="ECO:0000259" key="1">
    <source>
        <dbReference type="Pfam" id="PF22515"/>
    </source>
</evidence>
<comment type="caution">
    <text evidence="4">The sequence shown here is derived from an EMBL/GenBank/DDBJ whole genome shotgun (WGS) entry which is preliminary data.</text>
</comment>
<gene>
    <name evidence="4" type="ORF">CQA58_03755</name>
</gene>
<dbReference type="EMBL" id="NXLV01000005">
    <property type="protein sequence ID" value="RDU70902.1"/>
    <property type="molecule type" value="Genomic_DNA"/>
</dbReference>
<proteinExistence type="predicted"/>
<dbReference type="Proteomes" id="UP000257045">
    <property type="component" value="Unassembled WGS sequence"/>
</dbReference>
<reference evidence="4 5" key="1">
    <citation type="submission" date="2018-04" db="EMBL/GenBank/DDBJ databases">
        <title>Novel Campyloabacter and Helicobacter Species and Strains.</title>
        <authorList>
            <person name="Mannion A.J."/>
            <person name="Shen Z."/>
            <person name="Fox J.G."/>
        </authorList>
    </citation>
    <scope>NUCLEOTIDE SEQUENCE [LARGE SCALE GENOMIC DNA]</scope>
    <source>
        <strain evidence="4 5">MIT 04-9366</strain>
    </source>
</reference>
<evidence type="ECO:0000259" key="2">
    <source>
        <dbReference type="Pfam" id="PF22518"/>
    </source>
</evidence>
<dbReference type="AlphaFoldDB" id="A0A3D8J040"/>
<dbReference type="InterPro" id="IPR054265">
    <property type="entry name" value="DUF6996"/>
</dbReference>
<sequence>MIKDTNTRGQKISNNEAWDHIFQDLHILDHLTKNPYFDISADEIKKRDGKEARLMTKIDHREHLPKIMAENNLSILAIKNGLYRIAKTNPFIDIDPEPQSEPIEIGIPNEILSIDPLNIKSESEALDIAYLSKMLQQTFKEQTSLTVRGRLRGELDFSLNNIPYQVDGVQIEVDGGYEGKDALHLIEAKIGYRNNISIRQLLYPTLFWKKQKIAKVKDIKSYIFYYQDNLFRFIPFDENLLCAMHHEEFVFKFNEKSTFKLKELSPPKQSLINPHAPFPQADDFERIHSMFISLSLNQGITKNEAMNDFDLVERQYDYYLNVLLWMNLYKLDNNHHIVITSKGEELLNLGFKKRLEEFAKIIFSDSICYQILQEKNYDTQDFAKNYNLQSTNTIQRRVQTIQSWIKYFNKVFD</sequence>
<accession>A0A3D8J040</accession>
<evidence type="ECO:0000313" key="4">
    <source>
        <dbReference type="EMBL" id="RDU70902.1"/>
    </source>
</evidence>
<evidence type="ECO:0000259" key="3">
    <source>
        <dbReference type="Pfam" id="PF23871"/>
    </source>
</evidence>
<dbReference type="Pfam" id="PF23871">
    <property type="entry name" value="DUF7226"/>
    <property type="match status" value="1"/>
</dbReference>
<dbReference type="InterPro" id="IPR054266">
    <property type="entry name" value="DUF6997"/>
</dbReference>
<evidence type="ECO:0000313" key="5">
    <source>
        <dbReference type="Proteomes" id="UP000257045"/>
    </source>
</evidence>
<name>A0A3D8J040_9HELI</name>
<keyword evidence="5" id="KW-1185">Reference proteome</keyword>
<protein>
    <submittedName>
        <fullName evidence="4">Uncharacterized protein</fullName>
    </submittedName>
</protein>
<organism evidence="4 5">
    <name type="scientific">Helicobacter brantae</name>
    <dbReference type="NCBI Taxonomy" id="375927"/>
    <lineage>
        <taxon>Bacteria</taxon>
        <taxon>Pseudomonadati</taxon>
        <taxon>Campylobacterota</taxon>
        <taxon>Epsilonproteobacteria</taxon>
        <taxon>Campylobacterales</taxon>
        <taxon>Helicobacteraceae</taxon>
        <taxon>Helicobacter</taxon>
    </lineage>
</organism>
<feature type="domain" description="DUF7226" evidence="3">
    <location>
        <begin position="291"/>
        <end position="408"/>
    </location>
</feature>
<feature type="domain" description="DUF6997" evidence="2">
    <location>
        <begin position="87"/>
        <end position="236"/>
    </location>
</feature>
<feature type="domain" description="DUF6996" evidence="1">
    <location>
        <begin position="15"/>
        <end position="85"/>
    </location>
</feature>
<dbReference type="InterPro" id="IPR055650">
    <property type="entry name" value="DUF7226"/>
</dbReference>